<sequence length="84" mass="9496">MRLLTKGSMINFQSFINVKCRKNTQCYLRHFKRACVFKGGAKSCKPMAVLTVILFNGKGGIFSLKEAVTWNNFIKTCPMICAIK</sequence>
<accession>A0A061JGV0</accession>
<protein>
    <submittedName>
        <fullName evidence="1">Uncharacterized protein</fullName>
    </submittedName>
</protein>
<proteinExistence type="predicted"/>
<evidence type="ECO:0000313" key="1">
    <source>
        <dbReference type="EMBL" id="ETZ05376.1"/>
    </source>
</evidence>
<comment type="caution">
    <text evidence="1">The sequence shown here is derived from an EMBL/GenBank/DDBJ whole genome shotgun (WGS) entry which is preliminary data.</text>
</comment>
<evidence type="ECO:0000313" key="2">
    <source>
        <dbReference type="Proteomes" id="UP000026922"/>
    </source>
</evidence>
<dbReference type="AlphaFoldDB" id="A0A061JGV0"/>
<keyword evidence="2" id="KW-1185">Reference proteome</keyword>
<reference evidence="1 2" key="1">
    <citation type="journal article" date="2013" name="Genome Announc.">
        <title>Draft Genome Sequence of Holospora undulata Strain HU1, a Micronucleus-Specific Symbiont of the Ciliate Paramecium caudatum.</title>
        <authorList>
            <person name="Dohra H."/>
            <person name="Suzuki H."/>
            <person name="Suzuki T."/>
            <person name="Tanaka K."/>
            <person name="Fujishima M."/>
        </authorList>
    </citation>
    <scope>NUCLEOTIDE SEQUENCE [LARGE SCALE GENOMIC DNA]</scope>
    <source>
        <strain evidence="1 2">HU1</strain>
    </source>
</reference>
<gene>
    <name evidence="1" type="ORF">K737_300185</name>
</gene>
<organism evidence="1 2">
    <name type="scientific">Holospora undulata HU1</name>
    <dbReference type="NCBI Taxonomy" id="1321371"/>
    <lineage>
        <taxon>Bacteria</taxon>
        <taxon>Pseudomonadati</taxon>
        <taxon>Pseudomonadota</taxon>
        <taxon>Alphaproteobacteria</taxon>
        <taxon>Holosporales</taxon>
        <taxon>Holosporaceae</taxon>
        <taxon>Holospora</taxon>
    </lineage>
</organism>
<name>A0A061JGV0_9PROT</name>
<dbReference type="EMBL" id="ARPM03000064">
    <property type="protein sequence ID" value="ETZ05376.1"/>
    <property type="molecule type" value="Genomic_DNA"/>
</dbReference>
<dbReference type="Proteomes" id="UP000026922">
    <property type="component" value="Unassembled WGS sequence"/>
</dbReference>